<organism evidence="3 4">
    <name type="scientific">Streptomyces alkaliphilus</name>
    <dbReference type="NCBI Taxonomy" id="1472722"/>
    <lineage>
        <taxon>Bacteria</taxon>
        <taxon>Bacillati</taxon>
        <taxon>Actinomycetota</taxon>
        <taxon>Actinomycetes</taxon>
        <taxon>Kitasatosporales</taxon>
        <taxon>Streptomycetaceae</taxon>
        <taxon>Streptomyces</taxon>
    </lineage>
</organism>
<evidence type="ECO:0000256" key="2">
    <source>
        <dbReference type="SAM" id="Phobius"/>
    </source>
</evidence>
<evidence type="ECO:0000313" key="3">
    <source>
        <dbReference type="EMBL" id="MBB0246057.1"/>
    </source>
</evidence>
<dbReference type="Proteomes" id="UP000538929">
    <property type="component" value="Unassembled WGS sequence"/>
</dbReference>
<gene>
    <name evidence="3" type="ORF">FNQ90_18585</name>
</gene>
<dbReference type="EMBL" id="VKHT01000716">
    <property type="protein sequence ID" value="MBB0246057.1"/>
    <property type="molecule type" value="Genomic_DNA"/>
</dbReference>
<keyword evidence="2" id="KW-0472">Membrane</keyword>
<feature type="transmembrane region" description="Helical" evidence="2">
    <location>
        <begin position="122"/>
        <end position="140"/>
    </location>
</feature>
<dbReference type="AlphaFoldDB" id="A0A7W3Y386"/>
<protein>
    <submittedName>
        <fullName evidence="3">DUF3618 domain-containing protein</fullName>
    </submittedName>
</protein>
<evidence type="ECO:0000256" key="1">
    <source>
        <dbReference type="SAM" id="MobiDB-lite"/>
    </source>
</evidence>
<proteinExistence type="predicted"/>
<accession>A0A7W3Y386</accession>
<dbReference type="Pfam" id="PF12277">
    <property type="entry name" value="DUF3618"/>
    <property type="match status" value="1"/>
</dbReference>
<feature type="compositionally biased region" description="Basic and acidic residues" evidence="1">
    <location>
        <begin position="29"/>
        <end position="49"/>
    </location>
</feature>
<reference evidence="4" key="1">
    <citation type="submission" date="2019-10" db="EMBL/GenBank/DDBJ databases">
        <title>Streptomyces sp. nov., a novel actinobacterium isolated from alkaline environment.</title>
        <authorList>
            <person name="Golinska P."/>
        </authorList>
    </citation>
    <scope>NUCLEOTIDE SEQUENCE [LARGE SCALE GENOMIC DNA]</scope>
    <source>
        <strain evidence="4">DSM 42118</strain>
    </source>
</reference>
<evidence type="ECO:0000313" key="4">
    <source>
        <dbReference type="Proteomes" id="UP000538929"/>
    </source>
</evidence>
<dbReference type="InterPro" id="IPR022062">
    <property type="entry name" value="DUF3618"/>
</dbReference>
<sequence length="145" mass="15741">MRIDHGGGAVPESSRPDHQDGKSGGSSRYEVEKPKAKESKAKAEGPEEIEARIRHRRAVLADTLDELAVRVHPKTIVGDVRTRALSVVDRRAGQAYIAVNRTVSGARTGLMTRDGSPRPERLIPIALVAVGVVGLLVLGARRRRR</sequence>
<keyword evidence="2" id="KW-1133">Transmembrane helix</keyword>
<comment type="caution">
    <text evidence="3">The sequence shown here is derived from an EMBL/GenBank/DDBJ whole genome shotgun (WGS) entry which is preliminary data.</text>
</comment>
<keyword evidence="4" id="KW-1185">Reference proteome</keyword>
<name>A0A7W3Y386_9ACTN</name>
<keyword evidence="2" id="KW-0812">Transmembrane</keyword>
<feature type="region of interest" description="Disordered" evidence="1">
    <location>
        <begin position="1"/>
        <end position="49"/>
    </location>
</feature>